<keyword evidence="3" id="KW-1185">Reference proteome</keyword>
<feature type="region of interest" description="Disordered" evidence="1">
    <location>
        <begin position="83"/>
        <end position="175"/>
    </location>
</feature>
<sequence length="219" mass="24116">MEESRAHGNGMHIGFQDFCIFIAVLDPAISWSTATVEVIEVDQWLCSFEEQDEREGHPDVPAISTQGVAAGACYGRPLSKQKLENLTAHPKGRTARARDRLPTARKLRPLPLEMRVSIEDSGGRREGASQPSSWGSTSLSSRRGRKTSKGRAEEETSDSVTPSPTEAAKRRQAHTMKTLHKTAEIYGAPDAVGHTLRHVDAMTSLMGRRVISWTTRLDV</sequence>
<protein>
    <submittedName>
        <fullName evidence="2">Uncharacterized protein</fullName>
    </submittedName>
</protein>
<accession>A0ABP0P9D6</accession>
<name>A0ABP0P9D6_9DINO</name>
<evidence type="ECO:0000256" key="1">
    <source>
        <dbReference type="SAM" id="MobiDB-lite"/>
    </source>
</evidence>
<reference evidence="2 3" key="1">
    <citation type="submission" date="2024-02" db="EMBL/GenBank/DDBJ databases">
        <authorList>
            <person name="Chen Y."/>
            <person name="Shah S."/>
            <person name="Dougan E. K."/>
            <person name="Thang M."/>
            <person name="Chan C."/>
        </authorList>
    </citation>
    <scope>NUCLEOTIDE SEQUENCE [LARGE SCALE GENOMIC DNA]</scope>
</reference>
<proteinExistence type="predicted"/>
<organism evidence="2 3">
    <name type="scientific">Durusdinium trenchii</name>
    <dbReference type="NCBI Taxonomy" id="1381693"/>
    <lineage>
        <taxon>Eukaryota</taxon>
        <taxon>Sar</taxon>
        <taxon>Alveolata</taxon>
        <taxon>Dinophyceae</taxon>
        <taxon>Suessiales</taxon>
        <taxon>Symbiodiniaceae</taxon>
        <taxon>Durusdinium</taxon>
    </lineage>
</organism>
<dbReference type="Proteomes" id="UP001642464">
    <property type="component" value="Unassembled WGS sequence"/>
</dbReference>
<feature type="compositionally biased region" description="Basic and acidic residues" evidence="1">
    <location>
        <begin position="116"/>
        <end position="127"/>
    </location>
</feature>
<feature type="compositionally biased region" description="Low complexity" evidence="1">
    <location>
        <begin position="132"/>
        <end position="141"/>
    </location>
</feature>
<gene>
    <name evidence="2" type="ORF">SCF082_LOCUS35713</name>
</gene>
<dbReference type="EMBL" id="CAXAMM010034335">
    <property type="protein sequence ID" value="CAK9072670.1"/>
    <property type="molecule type" value="Genomic_DNA"/>
</dbReference>
<evidence type="ECO:0000313" key="2">
    <source>
        <dbReference type="EMBL" id="CAK9072670.1"/>
    </source>
</evidence>
<comment type="caution">
    <text evidence="2">The sequence shown here is derived from an EMBL/GenBank/DDBJ whole genome shotgun (WGS) entry which is preliminary data.</text>
</comment>
<evidence type="ECO:0000313" key="3">
    <source>
        <dbReference type="Proteomes" id="UP001642464"/>
    </source>
</evidence>